<comment type="caution">
    <text evidence="2">The sequence shown here is derived from an EMBL/GenBank/DDBJ whole genome shotgun (WGS) entry which is preliminary data.</text>
</comment>
<dbReference type="NCBIfam" id="TIGR03177">
    <property type="entry name" value="pilus_cpaB"/>
    <property type="match status" value="1"/>
</dbReference>
<dbReference type="Pfam" id="PF16976">
    <property type="entry name" value="RcpC"/>
    <property type="match status" value="1"/>
</dbReference>
<dbReference type="InterPro" id="IPR013974">
    <property type="entry name" value="SAF"/>
</dbReference>
<dbReference type="Pfam" id="PF08666">
    <property type="entry name" value="SAF"/>
    <property type="match status" value="1"/>
</dbReference>
<organism evidence="2 3">
    <name type="scientific">Ralstonia pickettii</name>
    <name type="common">Burkholderia pickettii</name>
    <dbReference type="NCBI Taxonomy" id="329"/>
    <lineage>
        <taxon>Bacteria</taxon>
        <taxon>Pseudomonadati</taxon>
        <taxon>Pseudomonadota</taxon>
        <taxon>Betaproteobacteria</taxon>
        <taxon>Burkholderiales</taxon>
        <taxon>Burkholderiaceae</taxon>
        <taxon>Ralstonia</taxon>
    </lineage>
</organism>
<dbReference type="InterPro" id="IPR017592">
    <property type="entry name" value="Pilus_assmbl_Flp-typ_CpaB"/>
</dbReference>
<accession>A0A2N4TWT9</accession>
<sequence length="285" mass="29651">MKNLRILSMLLIATIAGLAAVVFASRWLTQQSSSGITKVAVAAADIDLGQRLSPDFIKVVDWPTASLPPGAISDTQALSGRVVRASLTRGEPVLESKLTPQGTAGGLSAVIADGKRAITVRVNDVVGVAGFALPGSYVDIIVNTLQDNKDGKAAASDRSDQSISKIVLEKILVLAVAQEVNRDDTKPKVVNAVTLEVTPEQAEKLDLARSVGTLSLVLRNQVDPQPADTSGATKSTLLKEPKITAAVAVPVVKTVQVVRRVAAAQRAPGNCIGVIAGVDHGAECF</sequence>
<dbReference type="EMBL" id="PKQE01000001">
    <property type="protein sequence ID" value="PLC44166.1"/>
    <property type="molecule type" value="Genomic_DNA"/>
</dbReference>
<dbReference type="InterPro" id="IPR031571">
    <property type="entry name" value="RcpC_dom"/>
</dbReference>
<evidence type="ECO:0000313" key="2">
    <source>
        <dbReference type="EMBL" id="PLC44166.1"/>
    </source>
</evidence>
<gene>
    <name evidence="2" type="primary">cpaB</name>
    <name evidence="2" type="ORF">C0Q88_05565</name>
</gene>
<name>A0A2N4TWT9_RALPI</name>
<dbReference type="Proteomes" id="UP000234456">
    <property type="component" value="Unassembled WGS sequence"/>
</dbReference>
<evidence type="ECO:0000313" key="3">
    <source>
        <dbReference type="Proteomes" id="UP000234456"/>
    </source>
</evidence>
<reference evidence="2 3" key="1">
    <citation type="submission" date="2017-12" db="EMBL/GenBank/DDBJ databases">
        <title>Draft genome sequence of Ralstonia pickettii 52.</title>
        <authorList>
            <person name="Zheng B."/>
        </authorList>
    </citation>
    <scope>NUCLEOTIDE SEQUENCE [LARGE SCALE GENOMIC DNA]</scope>
    <source>
        <strain evidence="2 3">52</strain>
    </source>
</reference>
<evidence type="ECO:0000259" key="1">
    <source>
        <dbReference type="SMART" id="SM00858"/>
    </source>
</evidence>
<protein>
    <submittedName>
        <fullName evidence="2">Flp pilus assembly protein CpaB</fullName>
    </submittedName>
</protein>
<dbReference type="OrthoDB" id="9788329at2"/>
<proteinExistence type="predicted"/>
<feature type="domain" description="SAF" evidence="1">
    <location>
        <begin position="37"/>
        <end position="99"/>
    </location>
</feature>
<dbReference type="RefSeq" id="WP_027678037.1">
    <property type="nucleotide sequence ID" value="NZ_PKQE01000001.1"/>
</dbReference>
<dbReference type="CDD" id="cd11614">
    <property type="entry name" value="SAF_CpaB_FlgA_like"/>
    <property type="match status" value="1"/>
</dbReference>
<dbReference type="AlphaFoldDB" id="A0A2N4TWT9"/>
<dbReference type="SMART" id="SM00858">
    <property type="entry name" value="SAF"/>
    <property type="match status" value="1"/>
</dbReference>